<protein>
    <submittedName>
        <fullName evidence="1">Phage portal protein, HK97 family</fullName>
    </submittedName>
</protein>
<dbReference type="InterPro" id="IPR006427">
    <property type="entry name" value="Portal_HK97"/>
</dbReference>
<dbReference type="AlphaFoldDB" id="A0A1M5DK01"/>
<reference evidence="2" key="1">
    <citation type="submission" date="2016-11" db="EMBL/GenBank/DDBJ databases">
        <authorList>
            <person name="Varghese N."/>
            <person name="Submissions S."/>
        </authorList>
    </citation>
    <scope>NUCLEOTIDE SEQUENCE [LARGE SCALE GENOMIC DNA]</scope>
    <source>
        <strain evidence="2">DSM 29326</strain>
    </source>
</reference>
<sequence length="377" mass="41506">MESHAGRRVGVENALQLSAVWACIRQTAQTIATLPLTHYARAADGGREPLDERLSEILTVSPNSEQTATEHWEGQIAWLLSNGNCYAERVNTGRRLSALLPLPASRCEPRRLSDGRVVYDINDRGKRDTLPADKVFHVKGFGFGGIKGLSAIRFGLQSIGSGLAADEMAAKMFANGMNPSGFLKFTGTLTPEQRDSTRELLTNFSGSSKAWKVLVLENGMDWQAATLNPEDAQMLETRQFSVEDICRWFGTPPVVIGHSAKGQTMWGSGVEQILISWMTQGLNPLMRRIESRIGRDLVRPERPGTYVEWNREGILQMESKAKAEFLQTLVNGGMMTPNEARTKLNLPSIPGGNTLLVQGAMITLDQLIARAKNEDTP</sequence>
<accession>A0A1M5DK01</accession>
<keyword evidence="2" id="KW-1185">Reference proteome</keyword>
<gene>
    <name evidence="1" type="ORF">SAMN05444339_11029</name>
</gene>
<evidence type="ECO:0000313" key="2">
    <source>
        <dbReference type="Proteomes" id="UP000183987"/>
    </source>
</evidence>
<organism evidence="1 2">
    <name type="scientific">Loktanella atrilutea</name>
    <dbReference type="NCBI Taxonomy" id="366533"/>
    <lineage>
        <taxon>Bacteria</taxon>
        <taxon>Pseudomonadati</taxon>
        <taxon>Pseudomonadota</taxon>
        <taxon>Alphaproteobacteria</taxon>
        <taxon>Rhodobacterales</taxon>
        <taxon>Roseobacteraceae</taxon>
        <taxon>Loktanella</taxon>
    </lineage>
</organism>
<name>A0A1M5DK01_LOKAT</name>
<dbReference type="Proteomes" id="UP000183987">
    <property type="component" value="Unassembled WGS sequence"/>
</dbReference>
<dbReference type="OrthoDB" id="7592047at2"/>
<dbReference type="STRING" id="366533.SAMN05444339_11029"/>
<evidence type="ECO:0000313" key="1">
    <source>
        <dbReference type="EMBL" id="SHF67329.1"/>
    </source>
</evidence>
<dbReference type="Pfam" id="PF04860">
    <property type="entry name" value="Phage_portal"/>
    <property type="match status" value="1"/>
</dbReference>
<dbReference type="InterPro" id="IPR006944">
    <property type="entry name" value="Phage/GTA_portal"/>
</dbReference>
<proteinExistence type="predicted"/>
<dbReference type="EMBL" id="FQUE01000010">
    <property type="protein sequence ID" value="SHF67329.1"/>
    <property type="molecule type" value="Genomic_DNA"/>
</dbReference>
<dbReference type="NCBIfam" id="TIGR01537">
    <property type="entry name" value="portal_HK97"/>
    <property type="match status" value="1"/>
</dbReference>